<evidence type="ECO:0000256" key="2">
    <source>
        <dbReference type="PROSITE-ProRule" id="PRU00042"/>
    </source>
</evidence>
<gene>
    <name evidence="5" type="ORF">CEPIT_LOCUS6689</name>
</gene>
<organism evidence="5 6">
    <name type="scientific">Cuscuta epithymum</name>
    <dbReference type="NCBI Taxonomy" id="186058"/>
    <lineage>
        <taxon>Eukaryota</taxon>
        <taxon>Viridiplantae</taxon>
        <taxon>Streptophyta</taxon>
        <taxon>Embryophyta</taxon>
        <taxon>Tracheophyta</taxon>
        <taxon>Spermatophyta</taxon>
        <taxon>Magnoliopsida</taxon>
        <taxon>eudicotyledons</taxon>
        <taxon>Gunneridae</taxon>
        <taxon>Pentapetalae</taxon>
        <taxon>asterids</taxon>
        <taxon>lamiids</taxon>
        <taxon>Solanales</taxon>
        <taxon>Convolvulaceae</taxon>
        <taxon>Cuscuteae</taxon>
        <taxon>Cuscuta</taxon>
        <taxon>Cuscuta subgen. Cuscuta</taxon>
    </lineage>
</organism>
<proteinExistence type="inferred from homology"/>
<feature type="compositionally biased region" description="Basic and acidic residues" evidence="3">
    <location>
        <begin position="206"/>
        <end position="223"/>
    </location>
</feature>
<feature type="compositionally biased region" description="Basic and acidic residues" evidence="3">
    <location>
        <begin position="152"/>
        <end position="161"/>
    </location>
</feature>
<keyword evidence="2" id="KW-0479">Metal-binding</keyword>
<feature type="compositionally biased region" description="Acidic residues" evidence="3">
    <location>
        <begin position="162"/>
        <end position="205"/>
    </location>
</feature>
<evidence type="ECO:0000256" key="1">
    <source>
        <dbReference type="ARBA" id="ARBA00006673"/>
    </source>
</evidence>
<name>A0AAV0CJL9_9ASTE</name>
<keyword evidence="2" id="KW-0862">Zinc</keyword>
<dbReference type="EMBL" id="CAMAPF010000033">
    <property type="protein sequence ID" value="CAH9079023.1"/>
    <property type="molecule type" value="Genomic_DNA"/>
</dbReference>
<protein>
    <recommendedName>
        <fullName evidence="4">C2H2-type domain-containing protein</fullName>
    </recommendedName>
</protein>
<accession>A0AAV0CJL9</accession>
<evidence type="ECO:0000259" key="4">
    <source>
        <dbReference type="PROSITE" id="PS50157"/>
    </source>
</evidence>
<feature type="region of interest" description="Disordered" evidence="3">
    <location>
        <begin position="115"/>
        <end position="281"/>
    </location>
</feature>
<dbReference type="PROSITE" id="PS50157">
    <property type="entry name" value="ZINC_FINGER_C2H2_2"/>
    <property type="match status" value="1"/>
</dbReference>
<dbReference type="Proteomes" id="UP001152523">
    <property type="component" value="Unassembled WGS sequence"/>
</dbReference>
<dbReference type="PROSITE" id="PS00028">
    <property type="entry name" value="ZINC_FINGER_C2H2_1"/>
    <property type="match status" value="1"/>
</dbReference>
<evidence type="ECO:0000313" key="5">
    <source>
        <dbReference type="EMBL" id="CAH9079023.1"/>
    </source>
</evidence>
<dbReference type="InterPro" id="IPR041232">
    <property type="entry name" value="NPL"/>
</dbReference>
<evidence type="ECO:0000256" key="3">
    <source>
        <dbReference type="SAM" id="MobiDB-lite"/>
    </source>
</evidence>
<evidence type="ECO:0000313" key="6">
    <source>
        <dbReference type="Proteomes" id="UP001152523"/>
    </source>
</evidence>
<comment type="caution">
    <text evidence="5">The sequence shown here is derived from an EMBL/GenBank/DDBJ whole genome shotgun (WGS) entry which is preliminary data.</text>
</comment>
<dbReference type="GO" id="GO:0008270">
    <property type="term" value="F:zinc ion binding"/>
    <property type="evidence" value="ECO:0007669"/>
    <property type="project" value="UniProtKB-KW"/>
</dbReference>
<keyword evidence="6" id="KW-1185">Reference proteome</keyword>
<dbReference type="InterPro" id="IPR013087">
    <property type="entry name" value="Znf_C2H2_type"/>
</dbReference>
<dbReference type="Gene3D" id="2.60.120.340">
    <property type="entry name" value="Nucleoplasmin core domain"/>
    <property type="match status" value="1"/>
</dbReference>
<dbReference type="Pfam" id="PF17800">
    <property type="entry name" value="NPL"/>
    <property type="match status" value="1"/>
</dbReference>
<feature type="compositionally biased region" description="Low complexity" evidence="3">
    <location>
        <begin position="224"/>
        <end position="238"/>
    </location>
</feature>
<comment type="similarity">
    <text evidence="1">Belongs to the histone deacetylase HD2 family.</text>
</comment>
<keyword evidence="2" id="KW-0863">Zinc-finger</keyword>
<reference evidence="5" key="1">
    <citation type="submission" date="2022-07" db="EMBL/GenBank/DDBJ databases">
        <authorList>
            <person name="Macas J."/>
            <person name="Novak P."/>
            <person name="Neumann P."/>
        </authorList>
    </citation>
    <scope>NUCLEOTIDE SEQUENCE</scope>
</reference>
<sequence length="303" mass="33215">MEFWGAEVKSGQPLAVELGMDKILHLSQANIGEVKKEKGPESICLYVTVDDKKYVLATLNTEKLPQQQFDLYFERDITISHNWKNGSVYFHGYVGSDEMSDDEDDTDTEEPLQIENKAANGKPLANEKNAKPSFVEKEDAAKGSAAGKKKVKISEPKKGVEDDKDDESSGEDNEMEDDDEDSDSGASIEDESDSEEEDSEEEEAEETPKKVESGKKRQPESSAKKTPVPAKKVKLTTPQQKTDGKKGNTHVATPHPSKKTEKTPLAQKTPKSGGSHQCKECNRTFGSESALGSHSQAKHSAGK</sequence>
<feature type="domain" description="C2H2-type" evidence="4">
    <location>
        <begin position="276"/>
        <end position="303"/>
    </location>
</feature>
<feature type="compositionally biased region" description="Basic and acidic residues" evidence="3">
    <location>
        <begin position="128"/>
        <end position="141"/>
    </location>
</feature>
<dbReference type="AlphaFoldDB" id="A0AAV0CJL9"/>